<dbReference type="OrthoDB" id="66510at2759"/>
<dbReference type="EMBL" id="KE123926">
    <property type="protein sequence ID" value="EPB90001.1"/>
    <property type="molecule type" value="Genomic_DNA"/>
</dbReference>
<dbReference type="OMA" id="SCFFRIA"/>
<reference evidence="2" key="1">
    <citation type="submission" date="2013-05" db="EMBL/GenBank/DDBJ databases">
        <title>The Genome sequence of Mucor circinelloides f. circinelloides 1006PhL.</title>
        <authorList>
            <consortium name="The Broad Institute Genomics Platform"/>
            <person name="Cuomo C."/>
            <person name="Earl A."/>
            <person name="Findley K."/>
            <person name="Lee S.C."/>
            <person name="Walker B."/>
            <person name="Young S."/>
            <person name="Zeng Q."/>
            <person name="Gargeya S."/>
            <person name="Fitzgerald M."/>
            <person name="Haas B."/>
            <person name="Abouelleil A."/>
            <person name="Allen A.W."/>
            <person name="Alvarado L."/>
            <person name="Arachchi H.M."/>
            <person name="Berlin A.M."/>
            <person name="Chapman S.B."/>
            <person name="Gainer-Dewar J."/>
            <person name="Goldberg J."/>
            <person name="Griggs A."/>
            <person name="Gujja S."/>
            <person name="Hansen M."/>
            <person name="Howarth C."/>
            <person name="Imamovic A."/>
            <person name="Ireland A."/>
            <person name="Larimer J."/>
            <person name="McCowan C."/>
            <person name="Murphy C."/>
            <person name="Pearson M."/>
            <person name="Poon T.W."/>
            <person name="Priest M."/>
            <person name="Roberts A."/>
            <person name="Saif S."/>
            <person name="Shea T."/>
            <person name="Sisk P."/>
            <person name="Sykes S."/>
            <person name="Wortman J."/>
            <person name="Nusbaum C."/>
            <person name="Birren B."/>
        </authorList>
    </citation>
    <scope>NUCLEOTIDE SEQUENCE [LARGE SCALE GENOMIC DNA]</scope>
    <source>
        <strain evidence="2">1006PhL</strain>
    </source>
</reference>
<dbReference type="Proteomes" id="UP000014254">
    <property type="component" value="Unassembled WGS sequence"/>
</dbReference>
<keyword evidence="2" id="KW-1185">Reference proteome</keyword>
<evidence type="ECO:0000313" key="2">
    <source>
        <dbReference type="Proteomes" id="UP000014254"/>
    </source>
</evidence>
<gene>
    <name evidence="1" type="ORF">HMPREF1544_03113</name>
</gene>
<organism evidence="1 2">
    <name type="scientific">Mucor circinelloides f. circinelloides (strain 1006PhL)</name>
    <name type="common">Mucormycosis agent</name>
    <name type="synonym">Calyptromyces circinelloides</name>
    <dbReference type="NCBI Taxonomy" id="1220926"/>
    <lineage>
        <taxon>Eukaryota</taxon>
        <taxon>Fungi</taxon>
        <taxon>Fungi incertae sedis</taxon>
        <taxon>Mucoromycota</taxon>
        <taxon>Mucoromycotina</taxon>
        <taxon>Mucoromycetes</taxon>
        <taxon>Mucorales</taxon>
        <taxon>Mucorineae</taxon>
        <taxon>Mucoraceae</taxon>
        <taxon>Mucor</taxon>
    </lineage>
</organism>
<accession>S2JI74</accession>
<sequence length="248" mass="28985">MFSYCNKLWDRQSERYYSIFRTTTTSSSASAMELIPATDNEKLQSDLSSMLSSLANFEPNEDQQDDLNNAIMQVKKEDTEDAGYSLHEALYGLIEKIQQATQRSFDNQRVDPNSRLQHQLDIASLGALVDRMNKRRLKDQEWISNTEQLAADITELVAKSARFFKIAEEFEEQRYELSPIKERDLFLFHIFSKINRQSGRRMINQDAEIKPRKTYQDEESDDLISLIHKLSSSNRKYADQRAILKRRP</sequence>
<name>S2JI74_MUCC1</name>
<protein>
    <submittedName>
        <fullName evidence="1">Uncharacterized protein</fullName>
    </submittedName>
</protein>
<dbReference type="InParanoid" id="S2JI74"/>
<evidence type="ECO:0000313" key="1">
    <source>
        <dbReference type="EMBL" id="EPB90001.1"/>
    </source>
</evidence>
<dbReference type="VEuPathDB" id="FungiDB:HMPREF1544_03113"/>
<dbReference type="AlphaFoldDB" id="S2JI74"/>
<proteinExistence type="predicted"/>